<dbReference type="GO" id="GO:0008483">
    <property type="term" value="F:transaminase activity"/>
    <property type="evidence" value="ECO:0007669"/>
    <property type="project" value="UniProtKB-KW"/>
</dbReference>
<keyword evidence="5" id="KW-0663">Pyridoxal phosphate</keyword>
<dbReference type="Gene3D" id="3.40.640.10">
    <property type="entry name" value="Type I PLP-dependent aspartate aminotransferase-like (Major domain)"/>
    <property type="match status" value="1"/>
</dbReference>
<dbReference type="InterPro" id="IPR015421">
    <property type="entry name" value="PyrdxlP-dep_Trfase_major"/>
</dbReference>
<dbReference type="InterPro" id="IPR004839">
    <property type="entry name" value="Aminotransferase_I/II_large"/>
</dbReference>
<accession>A0A6J4UKI3</accession>
<protein>
    <recommendedName>
        <fullName evidence="6">Aminotransferase</fullName>
        <ecNumber evidence="6">2.6.1.-</ecNumber>
    </recommendedName>
</protein>
<evidence type="ECO:0000256" key="2">
    <source>
        <dbReference type="ARBA" id="ARBA00007441"/>
    </source>
</evidence>
<dbReference type="InterPro" id="IPR015422">
    <property type="entry name" value="PyrdxlP-dep_Trfase_small"/>
</dbReference>
<evidence type="ECO:0000256" key="4">
    <source>
        <dbReference type="ARBA" id="ARBA00022679"/>
    </source>
</evidence>
<evidence type="ECO:0000259" key="7">
    <source>
        <dbReference type="Pfam" id="PF00155"/>
    </source>
</evidence>
<comment type="cofactor">
    <cofactor evidence="1 6">
        <name>pyridoxal 5'-phosphate</name>
        <dbReference type="ChEBI" id="CHEBI:597326"/>
    </cofactor>
</comment>
<dbReference type="CDD" id="cd00609">
    <property type="entry name" value="AAT_like"/>
    <property type="match status" value="1"/>
</dbReference>
<reference evidence="8" key="1">
    <citation type="submission" date="2020-02" db="EMBL/GenBank/DDBJ databases">
        <authorList>
            <person name="Meier V. D."/>
        </authorList>
    </citation>
    <scope>NUCLEOTIDE SEQUENCE</scope>
    <source>
        <strain evidence="8">AVDCRST_MAG87</strain>
    </source>
</reference>
<dbReference type="GO" id="GO:0006520">
    <property type="term" value="P:amino acid metabolic process"/>
    <property type="evidence" value="ECO:0007669"/>
    <property type="project" value="InterPro"/>
</dbReference>
<dbReference type="SUPFAM" id="SSF53383">
    <property type="entry name" value="PLP-dependent transferases"/>
    <property type="match status" value="1"/>
</dbReference>
<dbReference type="PANTHER" id="PTHR46383:SF1">
    <property type="entry name" value="ASPARTATE AMINOTRANSFERASE"/>
    <property type="match status" value="1"/>
</dbReference>
<feature type="domain" description="Aminotransferase class I/classII large" evidence="7">
    <location>
        <begin position="33"/>
        <end position="382"/>
    </location>
</feature>
<dbReference type="EC" id="2.6.1.-" evidence="6"/>
<comment type="similarity">
    <text evidence="2 6">Belongs to the class-I pyridoxal-phosphate-dependent aminotransferase family.</text>
</comment>
<dbReference type="InterPro" id="IPR050596">
    <property type="entry name" value="AspAT/PAT-like"/>
</dbReference>
<evidence type="ECO:0000256" key="5">
    <source>
        <dbReference type="ARBA" id="ARBA00022898"/>
    </source>
</evidence>
<evidence type="ECO:0000256" key="3">
    <source>
        <dbReference type="ARBA" id="ARBA00022576"/>
    </source>
</evidence>
<gene>
    <name evidence="8" type="ORF">AVDCRST_MAG87-933</name>
</gene>
<dbReference type="PANTHER" id="PTHR46383">
    <property type="entry name" value="ASPARTATE AMINOTRANSFERASE"/>
    <property type="match status" value="1"/>
</dbReference>
<evidence type="ECO:0000256" key="6">
    <source>
        <dbReference type="RuleBase" id="RU000481"/>
    </source>
</evidence>
<keyword evidence="3 6" id="KW-0032">Aminotransferase</keyword>
<dbReference type="AlphaFoldDB" id="A0A6J4UKI3"/>
<sequence length="391" mass="41951">MSVRFAQRMDRLGTETAFDVMVRARALEAQGRDVIHLEVGEPDFDTPRNIIDAGADALNSGWTHYGPAPGDAELRAAIATYINGSRKVSYAPEQVIVTPGGKPVMFFVLLALLEAGDEAIYPDPGFPIYRSMIDFSGATAVPIPLREESGFTLDVDELASLITARTKLLILNSPANPSGGVIPGPDLERIAGLAIEHDLVVLADEIYAELIYEGEHVSIASFPGMAERTVILDGFSKTYAMTGWRLGYGLFPPDMVGPIAKLMINSASCTSVAVQRAGIEALTGPQDEVDRFRAAFHIRRDLIVDGLNEIEGLSCVRPKGAFYAFPNITGTGLSSKEFADLLLEEHGVAAIAGTSFGAAGEGYLRLSYANSEANLTRALDRIATSVRSIRS</sequence>
<dbReference type="EMBL" id="CADCWJ010000221">
    <property type="protein sequence ID" value="CAA9551969.1"/>
    <property type="molecule type" value="Genomic_DNA"/>
</dbReference>
<dbReference type="Gene3D" id="3.90.1150.10">
    <property type="entry name" value="Aspartate Aminotransferase, domain 1"/>
    <property type="match status" value="1"/>
</dbReference>
<name>A0A6J4UKI3_9BACT</name>
<evidence type="ECO:0000313" key="8">
    <source>
        <dbReference type="EMBL" id="CAA9551969.1"/>
    </source>
</evidence>
<dbReference type="InterPro" id="IPR015424">
    <property type="entry name" value="PyrdxlP-dep_Trfase"/>
</dbReference>
<organism evidence="8">
    <name type="scientific">uncultured Thermomicrobiales bacterium</name>
    <dbReference type="NCBI Taxonomy" id="1645740"/>
    <lineage>
        <taxon>Bacteria</taxon>
        <taxon>Pseudomonadati</taxon>
        <taxon>Thermomicrobiota</taxon>
        <taxon>Thermomicrobia</taxon>
        <taxon>Thermomicrobiales</taxon>
        <taxon>environmental samples</taxon>
    </lineage>
</organism>
<keyword evidence="4 6" id="KW-0808">Transferase</keyword>
<dbReference type="FunFam" id="3.40.640.10:FF:000033">
    <property type="entry name" value="Aspartate aminotransferase"/>
    <property type="match status" value="1"/>
</dbReference>
<dbReference type="GO" id="GO:0030170">
    <property type="term" value="F:pyridoxal phosphate binding"/>
    <property type="evidence" value="ECO:0007669"/>
    <property type="project" value="InterPro"/>
</dbReference>
<dbReference type="PROSITE" id="PS00105">
    <property type="entry name" value="AA_TRANSFER_CLASS_1"/>
    <property type="match status" value="1"/>
</dbReference>
<dbReference type="Pfam" id="PF00155">
    <property type="entry name" value="Aminotran_1_2"/>
    <property type="match status" value="1"/>
</dbReference>
<evidence type="ECO:0000256" key="1">
    <source>
        <dbReference type="ARBA" id="ARBA00001933"/>
    </source>
</evidence>
<proteinExistence type="inferred from homology"/>
<dbReference type="InterPro" id="IPR004838">
    <property type="entry name" value="NHTrfase_class1_PyrdxlP-BS"/>
</dbReference>